<keyword evidence="4 6" id="KW-1133">Transmembrane helix</keyword>
<organism evidence="7 8">
    <name type="scientific">Aliarcobacter cryaerophilus</name>
    <dbReference type="NCBI Taxonomy" id="28198"/>
    <lineage>
        <taxon>Bacteria</taxon>
        <taxon>Pseudomonadati</taxon>
        <taxon>Campylobacterota</taxon>
        <taxon>Epsilonproteobacteria</taxon>
        <taxon>Campylobacterales</taxon>
        <taxon>Arcobacteraceae</taxon>
        <taxon>Aliarcobacter</taxon>
    </lineage>
</organism>
<keyword evidence="5 6" id="KW-0472">Membrane</keyword>
<sequence>RKDIPKTVDVTLLKEPKSAIKNMNLFYFSWLFLGILLLCAYFLGDAYDLPISIFALGGATIFLIIATKYKNDSCLFTCRWIYK</sequence>
<dbReference type="GO" id="GO:0005886">
    <property type="term" value="C:plasma membrane"/>
    <property type="evidence" value="ECO:0007669"/>
    <property type="project" value="UniProtKB-SubCell"/>
</dbReference>
<gene>
    <name evidence="7" type="ORF">AS859_11465</name>
</gene>
<dbReference type="Proteomes" id="UP000192599">
    <property type="component" value="Unassembled WGS sequence"/>
</dbReference>
<evidence type="ECO:0000256" key="4">
    <source>
        <dbReference type="ARBA" id="ARBA00022989"/>
    </source>
</evidence>
<keyword evidence="3 6" id="KW-0812">Transmembrane</keyword>
<comment type="subcellular location">
    <subcellularLocation>
        <location evidence="1">Cell membrane</location>
        <topology evidence="1">Multi-pass membrane protein</topology>
    </subcellularLocation>
</comment>
<proteinExistence type="predicted"/>
<feature type="transmembrane region" description="Helical" evidence="6">
    <location>
        <begin position="24"/>
        <end position="43"/>
    </location>
</feature>
<dbReference type="Pfam" id="PF02040">
    <property type="entry name" value="ArsB"/>
    <property type="match status" value="1"/>
</dbReference>
<evidence type="ECO:0000256" key="2">
    <source>
        <dbReference type="ARBA" id="ARBA00022475"/>
    </source>
</evidence>
<dbReference type="InterPro" id="IPR000802">
    <property type="entry name" value="Arsenical_pump_ArsB"/>
</dbReference>
<feature type="transmembrane region" description="Helical" evidence="6">
    <location>
        <begin position="49"/>
        <end position="66"/>
    </location>
</feature>
<dbReference type="EMBL" id="LNTC01000423">
    <property type="protein sequence ID" value="OQR40502.1"/>
    <property type="molecule type" value="Genomic_DNA"/>
</dbReference>
<feature type="non-terminal residue" evidence="7">
    <location>
        <position position="1"/>
    </location>
</feature>
<accession>A0A1V9V936</accession>
<evidence type="ECO:0000256" key="3">
    <source>
        <dbReference type="ARBA" id="ARBA00022692"/>
    </source>
</evidence>
<keyword evidence="2" id="KW-1003">Cell membrane</keyword>
<dbReference type="GO" id="GO:0015105">
    <property type="term" value="F:arsenite transmembrane transporter activity"/>
    <property type="evidence" value="ECO:0007669"/>
    <property type="project" value="InterPro"/>
</dbReference>
<evidence type="ECO:0000256" key="6">
    <source>
        <dbReference type="SAM" id="Phobius"/>
    </source>
</evidence>
<evidence type="ECO:0000256" key="1">
    <source>
        <dbReference type="ARBA" id="ARBA00004651"/>
    </source>
</evidence>
<comment type="caution">
    <text evidence="7">The sequence shown here is derived from an EMBL/GenBank/DDBJ whole genome shotgun (WGS) entry which is preliminary data.</text>
</comment>
<dbReference type="AlphaFoldDB" id="A0A1V9V936"/>
<reference evidence="7 8" key="1">
    <citation type="submission" date="2017-04" db="EMBL/GenBank/DDBJ databases">
        <title>Accumulation and expression of multiple antibiotic resistance genes in Arcobacter cryaerophilus that thrives in sewage.</title>
        <authorList>
            <person name="Millar J.A."/>
            <person name="Raghavan R."/>
        </authorList>
    </citation>
    <scope>NUCLEOTIDE SEQUENCE [LARGE SCALE GENOMIC DNA]</scope>
    <source>
        <strain evidence="7 8">AZT-1</strain>
    </source>
</reference>
<name>A0A1V9V936_9BACT</name>
<protein>
    <submittedName>
        <fullName evidence="7">Arsenical efflux pump membrane protein ArsB</fullName>
    </submittedName>
</protein>
<evidence type="ECO:0000313" key="8">
    <source>
        <dbReference type="Proteomes" id="UP000192599"/>
    </source>
</evidence>
<evidence type="ECO:0000313" key="7">
    <source>
        <dbReference type="EMBL" id="OQR40502.1"/>
    </source>
</evidence>
<evidence type="ECO:0000256" key="5">
    <source>
        <dbReference type="ARBA" id="ARBA00023136"/>
    </source>
</evidence>